<evidence type="ECO:0000313" key="1">
    <source>
        <dbReference type="EMBL" id="CAJ0604655.1"/>
    </source>
</evidence>
<keyword evidence="2" id="KW-1185">Reference proteome</keyword>
<proteinExistence type="predicted"/>
<sequence>MSYQLLFPIIRNHPHKSTENENDNTKVTFFQITTKPVITDFLRPESIFCKPVDIRCSCSVAAVSPSATGPFSEPSFIGQPQPLIRKLELLEAVYKGSSASSFGTIELTFKYLVGAWPLGLEDLEVTPMMNGDFCEKAAVNQSVTLSRAVDQSVPLPTYAQGFLGTIVARLDADAMYRRCHYLYYADEVKSKQCGIRSSPIAIYAQPLILSEFSAPADFLISS</sequence>
<gene>
    <name evidence="1" type="ORF">CYNAS_LOCUS16638</name>
</gene>
<protein>
    <submittedName>
        <fullName evidence="1">Uncharacterized protein</fullName>
    </submittedName>
</protein>
<comment type="caution">
    <text evidence="1">The sequence shown here is derived from an EMBL/GenBank/DDBJ whole genome shotgun (WGS) entry which is preliminary data.</text>
</comment>
<accession>A0AA36MBQ5</accession>
<reference evidence="1" key="1">
    <citation type="submission" date="2023-07" db="EMBL/GenBank/DDBJ databases">
        <authorList>
            <consortium name="CYATHOMIX"/>
        </authorList>
    </citation>
    <scope>NUCLEOTIDE SEQUENCE</scope>
    <source>
        <strain evidence="1">N/A</strain>
    </source>
</reference>
<name>A0AA36MBQ5_CYLNA</name>
<dbReference type="EMBL" id="CATQJL010000316">
    <property type="protein sequence ID" value="CAJ0604655.1"/>
    <property type="molecule type" value="Genomic_DNA"/>
</dbReference>
<evidence type="ECO:0000313" key="2">
    <source>
        <dbReference type="Proteomes" id="UP001176961"/>
    </source>
</evidence>
<dbReference type="AlphaFoldDB" id="A0AA36MBQ5"/>
<dbReference type="Proteomes" id="UP001176961">
    <property type="component" value="Unassembled WGS sequence"/>
</dbReference>
<organism evidence="1 2">
    <name type="scientific">Cylicocyclus nassatus</name>
    <name type="common">Nematode worm</name>
    <dbReference type="NCBI Taxonomy" id="53992"/>
    <lineage>
        <taxon>Eukaryota</taxon>
        <taxon>Metazoa</taxon>
        <taxon>Ecdysozoa</taxon>
        <taxon>Nematoda</taxon>
        <taxon>Chromadorea</taxon>
        <taxon>Rhabditida</taxon>
        <taxon>Rhabditina</taxon>
        <taxon>Rhabditomorpha</taxon>
        <taxon>Strongyloidea</taxon>
        <taxon>Strongylidae</taxon>
        <taxon>Cylicocyclus</taxon>
    </lineage>
</organism>